<reference evidence="2" key="1">
    <citation type="submission" date="2020-11" db="EMBL/GenBank/DDBJ databases">
        <authorList>
            <consortium name="DOE Joint Genome Institute"/>
            <person name="Ahrendt S."/>
            <person name="Riley R."/>
            <person name="Andreopoulos W."/>
            <person name="Labutti K."/>
            <person name="Pangilinan J."/>
            <person name="Ruiz-Duenas F.J."/>
            <person name="Barrasa J.M."/>
            <person name="Sanchez-Garcia M."/>
            <person name="Camarero S."/>
            <person name="Miyauchi S."/>
            <person name="Serrano A."/>
            <person name="Linde D."/>
            <person name="Babiker R."/>
            <person name="Drula E."/>
            <person name="Ayuso-Fernandez I."/>
            <person name="Pacheco R."/>
            <person name="Padilla G."/>
            <person name="Ferreira P."/>
            <person name="Barriuso J."/>
            <person name="Kellner H."/>
            <person name="Castanera R."/>
            <person name="Alfaro M."/>
            <person name="Ramirez L."/>
            <person name="Pisabarro A.G."/>
            <person name="Kuo A."/>
            <person name="Tritt A."/>
            <person name="Lipzen A."/>
            <person name="He G."/>
            <person name="Yan M."/>
            <person name="Ng V."/>
            <person name="Cullen D."/>
            <person name="Martin F."/>
            <person name="Rosso M.-N."/>
            <person name="Henrissat B."/>
            <person name="Hibbett D."/>
            <person name="Martinez A.T."/>
            <person name="Grigoriev I.V."/>
        </authorList>
    </citation>
    <scope>NUCLEOTIDE SEQUENCE</scope>
    <source>
        <strain evidence="2">ATCC 90797</strain>
    </source>
</reference>
<organism evidence="2 3">
    <name type="scientific">Pleurotus eryngii</name>
    <name type="common">Boletus of the steppes</name>
    <dbReference type="NCBI Taxonomy" id="5323"/>
    <lineage>
        <taxon>Eukaryota</taxon>
        <taxon>Fungi</taxon>
        <taxon>Dikarya</taxon>
        <taxon>Basidiomycota</taxon>
        <taxon>Agaricomycotina</taxon>
        <taxon>Agaricomycetes</taxon>
        <taxon>Agaricomycetidae</taxon>
        <taxon>Agaricales</taxon>
        <taxon>Pleurotineae</taxon>
        <taxon>Pleurotaceae</taxon>
        <taxon>Pleurotus</taxon>
    </lineage>
</organism>
<feature type="compositionally biased region" description="Basic and acidic residues" evidence="1">
    <location>
        <begin position="189"/>
        <end position="207"/>
    </location>
</feature>
<dbReference type="Proteomes" id="UP000807025">
    <property type="component" value="Unassembled WGS sequence"/>
</dbReference>
<feature type="compositionally biased region" description="Basic and acidic residues" evidence="1">
    <location>
        <begin position="1"/>
        <end position="24"/>
    </location>
</feature>
<feature type="region of interest" description="Disordered" evidence="1">
    <location>
        <begin position="1"/>
        <end position="87"/>
    </location>
</feature>
<sequence>DEEEGKGESRRGHAVSEGDDARFEADDEADDGDADARFHIDVPASGEWDGGSDGENDGPSRQRWHDHSDEEEGCPPSSEPARSVPTDDATYNIALAVDVADNADDAVAYVDCHDHKGSGSGSGGDDRDLGSHGWQEHHDGGGGEGELLPVYPARDEASRNVVSDVDVPAHGEWDGGSGEDSDSAGSQGWHDHGEKEDDDDSKSKSLSDVDDEMDKGATDAVSDVDVPARGKWDGGSGEGSDATGRQGWHDHSDEEEGKGESRPAYAASEGDDAMSDVDDERDEGDGDAMSDVDDEGGKSYADALSNFDFPARAERSHGSAAENSGGGRQGWHDHNDGKDSEAEPQRAYPASDAMSDVGGERDEGDGDAMSDVDDEGGKGYADASSNFDFPARAERSHGSAAENSGGGRQGWHDHNGGKDGEAESQ</sequence>
<proteinExistence type="predicted"/>
<accession>A0A9P6D7G8</accession>
<evidence type="ECO:0000256" key="1">
    <source>
        <dbReference type="SAM" id="MobiDB-lite"/>
    </source>
</evidence>
<dbReference type="AlphaFoldDB" id="A0A9P6D7G8"/>
<feature type="compositionally biased region" description="Acidic residues" evidence="1">
    <location>
        <begin position="269"/>
        <end position="294"/>
    </location>
</feature>
<feature type="compositionally biased region" description="Acidic residues" evidence="1">
    <location>
        <begin position="362"/>
        <end position="374"/>
    </location>
</feature>
<gene>
    <name evidence="2" type="ORF">BDN71DRAFT_1514811</name>
</gene>
<evidence type="ECO:0000313" key="3">
    <source>
        <dbReference type="Proteomes" id="UP000807025"/>
    </source>
</evidence>
<feature type="compositionally biased region" description="Basic and acidic residues" evidence="1">
    <location>
        <begin position="330"/>
        <end position="344"/>
    </location>
</feature>
<feature type="compositionally biased region" description="Basic and acidic residues" evidence="1">
    <location>
        <begin position="410"/>
        <end position="425"/>
    </location>
</feature>
<feature type="compositionally biased region" description="Basic and acidic residues" evidence="1">
    <location>
        <begin position="124"/>
        <end position="141"/>
    </location>
</feature>
<evidence type="ECO:0000313" key="2">
    <source>
        <dbReference type="EMBL" id="KAF9486624.1"/>
    </source>
</evidence>
<protein>
    <submittedName>
        <fullName evidence="2">Uncharacterized protein</fullName>
    </submittedName>
</protein>
<comment type="caution">
    <text evidence="2">The sequence shown here is derived from an EMBL/GenBank/DDBJ whole genome shotgun (WGS) entry which is preliminary data.</text>
</comment>
<feature type="non-terminal residue" evidence="2">
    <location>
        <position position="425"/>
    </location>
</feature>
<feature type="non-terminal residue" evidence="2">
    <location>
        <position position="1"/>
    </location>
</feature>
<dbReference type="EMBL" id="MU155083">
    <property type="protein sequence ID" value="KAF9486624.1"/>
    <property type="molecule type" value="Genomic_DNA"/>
</dbReference>
<keyword evidence="3" id="KW-1185">Reference proteome</keyword>
<feature type="compositionally biased region" description="Basic and acidic residues" evidence="1">
    <location>
        <begin position="58"/>
        <end position="68"/>
    </location>
</feature>
<feature type="region of interest" description="Disordered" evidence="1">
    <location>
        <begin position="112"/>
        <end position="425"/>
    </location>
</feature>
<name>A0A9P6D7G8_PLEER</name>